<keyword evidence="3" id="KW-1185">Reference proteome</keyword>
<dbReference type="PROSITE" id="PS51257">
    <property type="entry name" value="PROKAR_LIPOPROTEIN"/>
    <property type="match status" value="1"/>
</dbReference>
<reference evidence="3" key="1">
    <citation type="submission" date="2019-03" db="EMBL/GenBank/DDBJ databases">
        <title>Weissella sp. 26KH-42 Genome sequencing.</title>
        <authorList>
            <person name="Heo J."/>
            <person name="Kim S.-J."/>
            <person name="Kim J.-S."/>
            <person name="Hong S.-B."/>
            <person name="Kwon S.-W."/>
        </authorList>
    </citation>
    <scope>NUCLEOTIDE SEQUENCE [LARGE SCALE GENOMIC DNA]</scope>
    <source>
        <strain evidence="3">26KH-42</strain>
    </source>
</reference>
<dbReference type="RefSeq" id="WP_133362225.1">
    <property type="nucleotide sequence ID" value="NZ_CP037940.1"/>
</dbReference>
<feature type="chain" id="PRO_5020654499" description="Lipoprotein" evidence="1">
    <location>
        <begin position="31"/>
        <end position="163"/>
    </location>
</feature>
<evidence type="ECO:0000313" key="3">
    <source>
        <dbReference type="Proteomes" id="UP000292886"/>
    </source>
</evidence>
<gene>
    <name evidence="2" type="ORF">EQG49_01085</name>
</gene>
<proteinExistence type="predicted"/>
<organism evidence="2 3">
    <name type="scientific">Periweissella cryptocerci</name>
    <dbReference type="NCBI Taxonomy" id="2506420"/>
    <lineage>
        <taxon>Bacteria</taxon>
        <taxon>Bacillati</taxon>
        <taxon>Bacillota</taxon>
        <taxon>Bacilli</taxon>
        <taxon>Lactobacillales</taxon>
        <taxon>Lactobacillaceae</taxon>
        <taxon>Periweissella</taxon>
    </lineage>
</organism>
<evidence type="ECO:0000256" key="1">
    <source>
        <dbReference type="SAM" id="SignalP"/>
    </source>
</evidence>
<dbReference type="AlphaFoldDB" id="A0A4V1AID7"/>
<evidence type="ECO:0008006" key="4">
    <source>
        <dbReference type="Google" id="ProtNLM"/>
    </source>
</evidence>
<protein>
    <recommendedName>
        <fullName evidence="4">Lipoprotein</fullName>
    </recommendedName>
</protein>
<evidence type="ECO:0000313" key="2">
    <source>
        <dbReference type="EMBL" id="QBO35145.1"/>
    </source>
</evidence>
<accession>A0A4V1AID7</accession>
<name>A0A4V1AID7_9LACO</name>
<keyword evidence="1" id="KW-0732">Signal</keyword>
<dbReference type="Proteomes" id="UP000292886">
    <property type="component" value="Chromosome"/>
</dbReference>
<sequence length="163" mass="18049">MKTLRTFKFTTIAFIMLAMISLTGCESKNAETNPTTQNSSVQINKTDVTNLSENKLTPKPLREYLTHQNQADHDYIFQYNKTENTVNLTPIGNKALEVEEYLDGQLSAADWADYMLDVTQISLAIGAISPTTSVNVIDPADHSSLLYSVINGQPTFSIADNNL</sequence>
<dbReference type="EMBL" id="CP037940">
    <property type="protein sequence ID" value="QBO35145.1"/>
    <property type="molecule type" value="Genomic_DNA"/>
</dbReference>
<dbReference type="KEGG" id="wei:EQG49_01085"/>
<feature type="signal peptide" evidence="1">
    <location>
        <begin position="1"/>
        <end position="30"/>
    </location>
</feature>